<gene>
    <name evidence="3" type="ORF">GCM10018793_43070</name>
</gene>
<evidence type="ECO:0000256" key="2">
    <source>
        <dbReference type="SAM" id="Phobius"/>
    </source>
</evidence>
<feature type="region of interest" description="Disordered" evidence="1">
    <location>
        <begin position="51"/>
        <end position="71"/>
    </location>
</feature>
<keyword evidence="4" id="KW-1185">Reference proteome</keyword>
<sequence length="413" mass="43502">MKSPDAGSERSPGRVLGTRAVTAVLATALTAGVLVPLIVLWLGHGAAGGRPGPSGAPQVTVPRPRPLPQSVGGARVTTIAAGNGVIAYGTEDGGLYASPVGADPRRIARLNERVVKLAFDSGGRWLAAVDLGSRLAVVDTARPNSPVAVRSIRAQSPLYRFPVPSALAIDSTGSRVAAQTDAIGIYDLRGGPSAPHDDPPRWLDEVGDNDLAFVDGDLVTASTDPGVCEGDYTCVHVYDVSTLRMERQIRFPVAVNALIDHGRLLSTTLSHAFVLDYRTTSPQPGATAAPGRPRPALGSTVAEKTISTRRSPSLRPVAYDGHLVAVMLDARLVFFEPASRRTLATVRLSFATCPSTAGPAPLAEFSTSFSPDHKTLAVAGFCPPANDVDDDTEEGRRLSTYRYWVLAYPSLSR</sequence>
<evidence type="ECO:0000313" key="4">
    <source>
        <dbReference type="Proteomes" id="UP000603708"/>
    </source>
</evidence>
<keyword evidence="2" id="KW-0812">Transmembrane</keyword>
<dbReference type="Proteomes" id="UP000603708">
    <property type="component" value="Unassembled WGS sequence"/>
</dbReference>
<keyword evidence="2" id="KW-0472">Membrane</keyword>
<evidence type="ECO:0000313" key="3">
    <source>
        <dbReference type="EMBL" id="GHH82739.1"/>
    </source>
</evidence>
<accession>A0A919GF09</accession>
<evidence type="ECO:0000256" key="1">
    <source>
        <dbReference type="SAM" id="MobiDB-lite"/>
    </source>
</evidence>
<dbReference type="AlphaFoldDB" id="A0A919GF09"/>
<dbReference type="RefSeq" id="WP_189934521.1">
    <property type="nucleotide sequence ID" value="NZ_BNCD01000013.1"/>
</dbReference>
<comment type="caution">
    <text evidence="3">The sequence shown here is derived from an EMBL/GenBank/DDBJ whole genome shotgun (WGS) entry which is preliminary data.</text>
</comment>
<name>A0A919GF09_9ACTN</name>
<organism evidence="3 4">
    <name type="scientific">Streptomyces sulfonofaciens</name>
    <dbReference type="NCBI Taxonomy" id="68272"/>
    <lineage>
        <taxon>Bacteria</taxon>
        <taxon>Bacillati</taxon>
        <taxon>Actinomycetota</taxon>
        <taxon>Actinomycetes</taxon>
        <taxon>Kitasatosporales</taxon>
        <taxon>Streptomycetaceae</taxon>
        <taxon>Streptomyces</taxon>
    </lineage>
</organism>
<feature type="transmembrane region" description="Helical" evidence="2">
    <location>
        <begin position="20"/>
        <end position="42"/>
    </location>
</feature>
<dbReference type="EMBL" id="BNCD01000013">
    <property type="protein sequence ID" value="GHH82739.1"/>
    <property type="molecule type" value="Genomic_DNA"/>
</dbReference>
<proteinExistence type="predicted"/>
<keyword evidence="2" id="KW-1133">Transmembrane helix</keyword>
<protein>
    <submittedName>
        <fullName evidence="3">Uncharacterized protein</fullName>
    </submittedName>
</protein>
<dbReference type="InterPro" id="IPR011047">
    <property type="entry name" value="Quinoprotein_ADH-like_sf"/>
</dbReference>
<reference evidence="3" key="1">
    <citation type="journal article" date="2014" name="Int. J. Syst. Evol. Microbiol.">
        <title>Complete genome sequence of Corynebacterium casei LMG S-19264T (=DSM 44701T), isolated from a smear-ripened cheese.</title>
        <authorList>
            <consortium name="US DOE Joint Genome Institute (JGI-PGF)"/>
            <person name="Walter F."/>
            <person name="Albersmeier A."/>
            <person name="Kalinowski J."/>
            <person name="Ruckert C."/>
        </authorList>
    </citation>
    <scope>NUCLEOTIDE SEQUENCE</scope>
    <source>
        <strain evidence="3">JCM 5069</strain>
    </source>
</reference>
<dbReference type="SUPFAM" id="SSF50998">
    <property type="entry name" value="Quinoprotein alcohol dehydrogenase-like"/>
    <property type="match status" value="1"/>
</dbReference>
<reference evidence="3" key="2">
    <citation type="submission" date="2020-09" db="EMBL/GenBank/DDBJ databases">
        <authorList>
            <person name="Sun Q."/>
            <person name="Ohkuma M."/>
        </authorList>
    </citation>
    <scope>NUCLEOTIDE SEQUENCE</scope>
    <source>
        <strain evidence="3">JCM 5069</strain>
    </source>
</reference>